<evidence type="ECO:0000313" key="3">
    <source>
        <dbReference type="Proteomes" id="UP001055940"/>
    </source>
</evidence>
<feature type="region of interest" description="Disordered" evidence="1">
    <location>
        <begin position="88"/>
        <end position="117"/>
    </location>
</feature>
<feature type="compositionally biased region" description="Acidic residues" evidence="1">
    <location>
        <begin position="106"/>
        <end position="117"/>
    </location>
</feature>
<dbReference type="RefSeq" id="WP_254419283.1">
    <property type="nucleotide sequence ID" value="NZ_BAAAJB010000042.1"/>
</dbReference>
<reference evidence="2" key="1">
    <citation type="submission" date="2022-06" db="EMBL/GenBank/DDBJ databases">
        <authorList>
            <person name="Ping M."/>
        </authorList>
    </citation>
    <scope>NUCLEOTIDE SEQUENCE</scope>
    <source>
        <strain evidence="2">JCM11759T</strain>
    </source>
</reference>
<evidence type="ECO:0000256" key="1">
    <source>
        <dbReference type="SAM" id="MobiDB-lite"/>
    </source>
</evidence>
<name>A0ABY5D8U1_9ACTN</name>
<gene>
    <name evidence="2" type="ORF">NE857_00330</name>
</gene>
<organism evidence="2 3">
    <name type="scientific">Nocardiopsis exhalans</name>
    <dbReference type="NCBI Taxonomy" id="163604"/>
    <lineage>
        <taxon>Bacteria</taxon>
        <taxon>Bacillati</taxon>
        <taxon>Actinomycetota</taxon>
        <taxon>Actinomycetes</taxon>
        <taxon>Streptosporangiales</taxon>
        <taxon>Nocardiopsidaceae</taxon>
        <taxon>Nocardiopsis</taxon>
    </lineage>
</organism>
<dbReference type="Proteomes" id="UP001055940">
    <property type="component" value="Chromosome"/>
</dbReference>
<keyword evidence="3" id="KW-1185">Reference proteome</keyword>
<dbReference type="EMBL" id="CP099837">
    <property type="protein sequence ID" value="USY20166.1"/>
    <property type="molecule type" value="Genomic_DNA"/>
</dbReference>
<protein>
    <submittedName>
        <fullName evidence="2">Uncharacterized protein</fullName>
    </submittedName>
</protein>
<accession>A0ABY5D8U1</accession>
<evidence type="ECO:0000313" key="2">
    <source>
        <dbReference type="EMBL" id="USY20166.1"/>
    </source>
</evidence>
<proteinExistence type="predicted"/>
<sequence>MSLLRKGSRRITVDGADYRWRIRHRPTYSQGNGWTNLVFAVEYAESPGRALVVETGNPRPDNWLGLGPAVSITPVVVAAAIRRALKEGWSPQATGSPHHLTLTEAEVPETAEDFANQ</sequence>